<reference evidence="1" key="1">
    <citation type="submission" date="2023-01" db="EMBL/GenBank/DDBJ databases">
        <title>Genome-based studies on antimicrobial resistance profiles of Riemerella anatipestifer in China, 1994 to 2021.</title>
        <authorList>
            <person name="Yang Z."/>
            <person name="Zhu D."/>
        </authorList>
    </citation>
    <scope>NUCLEOTIDE SEQUENCE</scope>
    <source>
        <strain evidence="1">RCAD1218</strain>
    </source>
</reference>
<dbReference type="Proteomes" id="UP001284033">
    <property type="component" value="Unassembled WGS sequence"/>
</dbReference>
<protein>
    <recommendedName>
        <fullName evidence="3">Lipopolysaccharide biosynthesis protein</fullName>
    </recommendedName>
</protein>
<evidence type="ECO:0000313" key="1">
    <source>
        <dbReference type="EMBL" id="MDY3513630.1"/>
    </source>
</evidence>
<comment type="caution">
    <text evidence="1">The sequence shown here is derived from an EMBL/GenBank/DDBJ whole genome shotgun (WGS) entry which is preliminary data.</text>
</comment>
<evidence type="ECO:0000313" key="2">
    <source>
        <dbReference type="Proteomes" id="UP001284033"/>
    </source>
</evidence>
<dbReference type="AlphaFoldDB" id="A0AAP6LLR0"/>
<sequence length="342" mass="41306">MNMLEDLKGKKILFFSVQTFNLEKEIIKKLEQYGAIVSYYDERPANNNFTKGIIRIYRGFLEEKINQYYNTILKEIDNQKFDYLFVNRGEVITSDFLEKFISRQPNCKRIFYTWDSFKNHSHPTTILHYFHKRFTFDRNDAGKYQIGFRPLYFMDKYREVLGDKTFQKEYDLLFLGTAHSDRYIISNKISDWCIENDLKSFCYYYMHGRLVYYYKKTFDKTFKEFDINKLSFKSLTIDEIIDLYRKSKVILDINHPMQVGLTMRTFESIGAGKKLITTNADIMNYPFYNPNNICIIDRGNVQLDRTFFETPYQNMSDEMYENCSMDGWINDIFFREEKVKWN</sequence>
<dbReference type="RefSeq" id="WP_064971451.1">
    <property type="nucleotide sequence ID" value="NZ_CP168321.1"/>
</dbReference>
<accession>A0AAP6LLR0</accession>
<dbReference type="EMBL" id="JAQZHK010000013">
    <property type="protein sequence ID" value="MDY3513630.1"/>
    <property type="molecule type" value="Genomic_DNA"/>
</dbReference>
<proteinExistence type="predicted"/>
<organism evidence="1 2">
    <name type="scientific">Riemerella anatipestifer</name>
    <name type="common">Moraxella anatipestifer</name>
    <dbReference type="NCBI Taxonomy" id="34085"/>
    <lineage>
        <taxon>Bacteria</taxon>
        <taxon>Pseudomonadati</taxon>
        <taxon>Bacteroidota</taxon>
        <taxon>Flavobacteriia</taxon>
        <taxon>Flavobacteriales</taxon>
        <taxon>Weeksellaceae</taxon>
        <taxon>Riemerella</taxon>
    </lineage>
</organism>
<name>A0AAP6LLR0_RIEAN</name>
<gene>
    <name evidence="1" type="ORF">PG303_10455</name>
</gene>
<evidence type="ECO:0008006" key="3">
    <source>
        <dbReference type="Google" id="ProtNLM"/>
    </source>
</evidence>